<accession>A0A4U6BNP2</accession>
<dbReference type="EMBL" id="LBIA02000001">
    <property type="protein sequence ID" value="TKT72006.1"/>
    <property type="molecule type" value="Genomic_DNA"/>
</dbReference>
<evidence type="ECO:0000313" key="1">
    <source>
        <dbReference type="EMBL" id="TKT72006.1"/>
    </source>
</evidence>
<dbReference type="OrthoDB" id="8127818at2"/>
<protein>
    <submittedName>
        <fullName evidence="1">Uncharacterized protein</fullName>
    </submittedName>
</protein>
<reference evidence="1" key="1">
    <citation type="submission" date="2019-04" db="EMBL/GenBank/DDBJ databases">
        <title>Whole genome sequencing of cave bacteria.</title>
        <authorList>
            <person name="Gan H.M."/>
            <person name="Barton H."/>
            <person name="Savka M.A."/>
        </authorList>
    </citation>
    <scope>NUCLEOTIDE SEQUENCE [LARGE SCALE GENOMIC DNA]</scope>
    <source>
        <strain evidence="1">LC387</strain>
    </source>
</reference>
<name>A0A4U6BNP2_9BRAD</name>
<dbReference type="RefSeq" id="WP_046827473.1">
    <property type="nucleotide sequence ID" value="NZ_LBIA02000001.1"/>
</dbReference>
<evidence type="ECO:0000313" key="2">
    <source>
        <dbReference type="Proteomes" id="UP000034832"/>
    </source>
</evidence>
<organism evidence="1 2">
    <name type="scientific">Afipia massiliensis</name>
    <dbReference type="NCBI Taxonomy" id="211460"/>
    <lineage>
        <taxon>Bacteria</taxon>
        <taxon>Pseudomonadati</taxon>
        <taxon>Pseudomonadota</taxon>
        <taxon>Alphaproteobacteria</taxon>
        <taxon>Hyphomicrobiales</taxon>
        <taxon>Nitrobacteraceae</taxon>
        <taxon>Afipia</taxon>
    </lineage>
</organism>
<gene>
    <name evidence="1" type="ORF">YH63_011560</name>
</gene>
<keyword evidence="2" id="KW-1185">Reference proteome</keyword>
<proteinExistence type="predicted"/>
<dbReference type="Proteomes" id="UP000034832">
    <property type="component" value="Unassembled WGS sequence"/>
</dbReference>
<comment type="caution">
    <text evidence="1">The sequence shown here is derived from an EMBL/GenBank/DDBJ whole genome shotgun (WGS) entry which is preliminary data.</text>
</comment>
<dbReference type="AlphaFoldDB" id="A0A4U6BNP2"/>
<sequence>MVNRPLNNLNEKFDPDYVATLRKILDIAVEQIAQENRTPATKAKMAQTIVRRAADGVTDASDLVSSAVRVGETRAA</sequence>